<protein>
    <recommendedName>
        <fullName evidence="6">G protein-coupled receptor</fullName>
    </recommendedName>
</protein>
<dbReference type="EMBL" id="BTRK01000004">
    <property type="protein sequence ID" value="GMR47001.1"/>
    <property type="molecule type" value="Genomic_DNA"/>
</dbReference>
<dbReference type="EMBL" id="BTRK01000004">
    <property type="protein sequence ID" value="GMR46986.1"/>
    <property type="molecule type" value="Genomic_DNA"/>
</dbReference>
<keyword evidence="1" id="KW-1133">Transmembrane helix</keyword>
<evidence type="ECO:0000313" key="5">
    <source>
        <dbReference type="Proteomes" id="UP001328107"/>
    </source>
</evidence>
<dbReference type="PANTHER" id="PTHR47521:SF18">
    <property type="entry name" value="G PROTEIN-COUPLED RECEPTOR-RELATED"/>
    <property type="match status" value="1"/>
</dbReference>
<evidence type="ECO:0000313" key="4">
    <source>
        <dbReference type="EMBL" id="GMR47001.1"/>
    </source>
</evidence>
<dbReference type="Proteomes" id="UP001328107">
    <property type="component" value="Unassembled WGS sequence"/>
</dbReference>
<feature type="transmembrane region" description="Helical" evidence="1">
    <location>
        <begin position="49"/>
        <end position="71"/>
    </location>
</feature>
<evidence type="ECO:0000313" key="2">
    <source>
        <dbReference type="EMBL" id="GMR46986.1"/>
    </source>
</evidence>
<dbReference type="PANTHER" id="PTHR47521">
    <property type="entry name" value="SERPENTINE RECEPTOR, CLASS E (EPSILON)-RELATED"/>
    <property type="match status" value="1"/>
</dbReference>
<organism evidence="3 5">
    <name type="scientific">Pristionchus mayeri</name>
    <dbReference type="NCBI Taxonomy" id="1317129"/>
    <lineage>
        <taxon>Eukaryota</taxon>
        <taxon>Metazoa</taxon>
        <taxon>Ecdysozoa</taxon>
        <taxon>Nematoda</taxon>
        <taxon>Chromadorea</taxon>
        <taxon>Rhabditida</taxon>
        <taxon>Rhabditina</taxon>
        <taxon>Diplogasteromorpha</taxon>
        <taxon>Diplogasteroidea</taxon>
        <taxon>Neodiplogasteridae</taxon>
        <taxon>Pristionchus</taxon>
    </lineage>
</organism>
<comment type="caution">
    <text evidence="3">The sequence shown here is derived from an EMBL/GenBank/DDBJ whole genome shotgun (WGS) entry which is preliminary data.</text>
</comment>
<keyword evidence="5" id="KW-1185">Reference proteome</keyword>
<reference evidence="3" key="2">
    <citation type="submission" date="2023-06" db="EMBL/GenBank/DDBJ databases">
        <title>Genome assembly of Pristionchus species.</title>
        <authorList>
            <person name="Yoshida K."/>
            <person name="Sommer R.J."/>
        </authorList>
    </citation>
    <scope>NUCLEOTIDE SEQUENCE</scope>
    <source>
        <strain evidence="3">RS5460</strain>
    </source>
</reference>
<keyword evidence="1" id="KW-0812">Transmembrane</keyword>
<keyword evidence="1" id="KW-0472">Membrane</keyword>
<gene>
    <name evidence="2" type="ORF">PMAYCL1PPCAC_17181</name>
    <name evidence="3" type="ORF">PMAYCL1PPCAC_17185</name>
    <name evidence="4" type="ORF">PMAYCL1PPCAC_17196</name>
</gene>
<evidence type="ECO:0000256" key="1">
    <source>
        <dbReference type="SAM" id="Phobius"/>
    </source>
</evidence>
<name>A0AAN5CMD8_9BILA</name>
<dbReference type="EMBL" id="BTRK01000004">
    <property type="protein sequence ID" value="GMR46990.1"/>
    <property type="molecule type" value="Genomic_DNA"/>
</dbReference>
<feature type="transmembrane region" description="Helical" evidence="1">
    <location>
        <begin position="134"/>
        <end position="153"/>
    </location>
</feature>
<accession>A0AAN5CMD8</accession>
<reference evidence="5" key="1">
    <citation type="submission" date="2022-10" db="EMBL/GenBank/DDBJ databases">
        <title>Genome assembly of Pristionchus species.</title>
        <authorList>
            <person name="Yoshida K."/>
            <person name="Sommer R.J."/>
        </authorList>
    </citation>
    <scope>NUCLEOTIDE SEQUENCE [LARGE SCALE GENOMIC DNA]</scope>
    <source>
        <strain evidence="2 5">RS5460</strain>
    </source>
</reference>
<sequence>MTDSQPFIFLNEHPIFPLIALVINLAAFIPMLYLLFIAQIAPLHNNCRYILSVWTASYGVLFIIHIALVYVDFTQESGYMPLTMFEPPGRFELYKWHVRCTTYSSSFEIVLSIERIVAVICPRSYHFSGMAWKLLISITICLMFVAYVVDAFVHSGV</sequence>
<feature type="transmembrane region" description="Helical" evidence="1">
    <location>
        <begin position="15"/>
        <end position="37"/>
    </location>
</feature>
<evidence type="ECO:0000313" key="3">
    <source>
        <dbReference type="EMBL" id="GMR46990.1"/>
    </source>
</evidence>
<dbReference type="AlphaFoldDB" id="A0AAN5CMD8"/>
<proteinExistence type="predicted"/>
<dbReference type="InterPro" id="IPR052860">
    <property type="entry name" value="NRL-GPCR1"/>
</dbReference>
<evidence type="ECO:0008006" key="6">
    <source>
        <dbReference type="Google" id="ProtNLM"/>
    </source>
</evidence>